<dbReference type="InterPro" id="IPR013096">
    <property type="entry name" value="Cupin_2"/>
</dbReference>
<dbReference type="CDD" id="cd02234">
    <property type="entry name" value="cupin_BLR7677-like"/>
    <property type="match status" value="1"/>
</dbReference>
<dbReference type="PANTHER" id="PTHR38599">
    <property type="entry name" value="CUPIN DOMAIN PROTEIN (AFU_ORTHOLOGUE AFUA_3G13620)"/>
    <property type="match status" value="1"/>
</dbReference>
<dbReference type="Gene3D" id="2.60.120.10">
    <property type="entry name" value="Jelly Rolls"/>
    <property type="match status" value="1"/>
</dbReference>
<dbReference type="AlphaFoldDB" id="A0A518D6Y3"/>
<organism evidence="2 3">
    <name type="scientific">Pirellulimonas nuda</name>
    <dbReference type="NCBI Taxonomy" id="2528009"/>
    <lineage>
        <taxon>Bacteria</taxon>
        <taxon>Pseudomonadati</taxon>
        <taxon>Planctomycetota</taxon>
        <taxon>Planctomycetia</taxon>
        <taxon>Pirellulales</taxon>
        <taxon>Lacipirellulaceae</taxon>
        <taxon>Pirellulimonas</taxon>
    </lineage>
</organism>
<dbReference type="OrthoDB" id="9813436at2"/>
<evidence type="ECO:0000313" key="3">
    <source>
        <dbReference type="Proteomes" id="UP000317429"/>
    </source>
</evidence>
<name>A0A518D6Y3_9BACT</name>
<evidence type="ECO:0000313" key="2">
    <source>
        <dbReference type="EMBL" id="QDU87243.1"/>
    </source>
</evidence>
<sequence length="144" mass="15510">MLRTFVVSVGVIVIGLGLGGAVGGRHPEDGEHVRVLSSQDIQEMLDGVEAKATIVEVTIGPGQSGLAHRHPGPGFVYVLEGEYELGINDEPTKRFKAGETFYEPTGCLHRVSRNPSDKGPTRLIAVVLHSRDTDQIAVPVEHHQ</sequence>
<dbReference type="Pfam" id="PF07883">
    <property type="entry name" value="Cupin_2"/>
    <property type="match status" value="1"/>
</dbReference>
<feature type="domain" description="Cupin type-2" evidence="1">
    <location>
        <begin position="56"/>
        <end position="127"/>
    </location>
</feature>
<keyword evidence="3" id="KW-1185">Reference proteome</keyword>
<evidence type="ECO:0000259" key="1">
    <source>
        <dbReference type="Pfam" id="PF07883"/>
    </source>
</evidence>
<dbReference type="PANTHER" id="PTHR38599:SF1">
    <property type="entry name" value="CUPIN DOMAIN PROTEIN (AFU_ORTHOLOGUE AFUA_3G13620)"/>
    <property type="match status" value="1"/>
</dbReference>
<dbReference type="InterPro" id="IPR014710">
    <property type="entry name" value="RmlC-like_jellyroll"/>
</dbReference>
<accession>A0A518D6Y3</accession>
<dbReference type="InterPro" id="IPR011051">
    <property type="entry name" value="RmlC_Cupin_sf"/>
</dbReference>
<gene>
    <name evidence="2" type="ORF">Pla175_06000</name>
</gene>
<dbReference type="EMBL" id="CP036291">
    <property type="protein sequence ID" value="QDU87243.1"/>
    <property type="molecule type" value="Genomic_DNA"/>
</dbReference>
<dbReference type="KEGG" id="pnd:Pla175_06000"/>
<proteinExistence type="predicted"/>
<protein>
    <submittedName>
        <fullName evidence="2">Cupin domain protein</fullName>
    </submittedName>
</protein>
<dbReference type="SUPFAM" id="SSF51182">
    <property type="entry name" value="RmlC-like cupins"/>
    <property type="match status" value="1"/>
</dbReference>
<reference evidence="2 3" key="1">
    <citation type="submission" date="2019-02" db="EMBL/GenBank/DDBJ databases">
        <title>Deep-cultivation of Planctomycetes and their phenomic and genomic characterization uncovers novel biology.</title>
        <authorList>
            <person name="Wiegand S."/>
            <person name="Jogler M."/>
            <person name="Boedeker C."/>
            <person name="Pinto D."/>
            <person name="Vollmers J."/>
            <person name="Rivas-Marin E."/>
            <person name="Kohn T."/>
            <person name="Peeters S.H."/>
            <person name="Heuer A."/>
            <person name="Rast P."/>
            <person name="Oberbeckmann S."/>
            <person name="Bunk B."/>
            <person name="Jeske O."/>
            <person name="Meyerdierks A."/>
            <person name="Storesund J.E."/>
            <person name="Kallscheuer N."/>
            <person name="Luecker S."/>
            <person name="Lage O.M."/>
            <person name="Pohl T."/>
            <person name="Merkel B.J."/>
            <person name="Hornburger P."/>
            <person name="Mueller R.-W."/>
            <person name="Bruemmer F."/>
            <person name="Labrenz M."/>
            <person name="Spormann A.M."/>
            <person name="Op den Camp H."/>
            <person name="Overmann J."/>
            <person name="Amann R."/>
            <person name="Jetten M.S.M."/>
            <person name="Mascher T."/>
            <person name="Medema M.H."/>
            <person name="Devos D.P."/>
            <person name="Kaster A.-K."/>
            <person name="Ovreas L."/>
            <person name="Rohde M."/>
            <person name="Galperin M.Y."/>
            <person name="Jogler C."/>
        </authorList>
    </citation>
    <scope>NUCLEOTIDE SEQUENCE [LARGE SCALE GENOMIC DNA]</scope>
    <source>
        <strain evidence="2 3">Pla175</strain>
    </source>
</reference>
<dbReference type="Proteomes" id="UP000317429">
    <property type="component" value="Chromosome"/>
</dbReference>